<gene>
    <name evidence="1" type="ORF">BHC47_00275</name>
</gene>
<dbReference type="EMBL" id="MEIV01000026">
    <property type="protein sequence ID" value="PIT63685.1"/>
    <property type="molecule type" value="Genomic_DNA"/>
</dbReference>
<dbReference type="AlphaFoldDB" id="A0A2N9Y5F5"/>
<accession>A0A2N9Y5F5</accession>
<dbReference type="Gene3D" id="3.40.1730.10">
    <property type="entry name" value="pa0076 domain"/>
    <property type="match status" value="1"/>
</dbReference>
<evidence type="ECO:0000313" key="2">
    <source>
        <dbReference type="Proteomes" id="UP000231094"/>
    </source>
</evidence>
<sequence length="246" mass="28410">MIGIPRVSSPAIWGKLPDRGDYVRYQVRSHEVEDWSVWLNKQEWLHTKQTSSEEDKRAWLRLTPDFGQTSTTFHALPWSFVLAPGVLPFSGRNWLIGVVSPSADSIGRSYPLVIYQTVNQHWLQRYLDAPLGWLYWLAQLIAGYVTPGGNNKKDLAGQLDRLWELHSPKWGGWFARAQIGNQTVCRELTGDQHISNDRLQGVRSLPWANWPELVWQQSPTEGWFWQQNEKGEFLDARCLGSALWKK</sequence>
<dbReference type="InterPro" id="IPR038225">
    <property type="entry name" value="TagF_sf"/>
</dbReference>
<dbReference type="InterPro" id="IPR017748">
    <property type="entry name" value="TagF"/>
</dbReference>
<dbReference type="Pfam" id="PF09867">
    <property type="entry name" value="TagF_N"/>
    <property type="match status" value="1"/>
</dbReference>
<dbReference type="Proteomes" id="UP000231094">
    <property type="component" value="Unassembled WGS sequence"/>
</dbReference>
<proteinExistence type="predicted"/>
<comment type="caution">
    <text evidence="1">The sequence shown here is derived from an EMBL/GenBank/DDBJ whole genome shotgun (WGS) entry which is preliminary data.</text>
</comment>
<reference evidence="1 2" key="1">
    <citation type="journal article" date="2017" name="MBio">
        <title>Type VI secretion-mediated competition in the bee gut microbiome.</title>
        <authorList>
            <person name="Steele M.I."/>
            <person name="Kwong W.K."/>
            <person name="Powell J.E."/>
            <person name="Whiteley M."/>
            <person name="Moran N.A."/>
        </authorList>
    </citation>
    <scope>NUCLEOTIDE SEQUENCE [LARGE SCALE GENOMIC DNA]</scope>
    <source>
        <strain evidence="1 2">PEB0171</strain>
    </source>
</reference>
<protein>
    <submittedName>
        <fullName evidence="1">Type VI secretion-associated protein</fullName>
    </submittedName>
</protein>
<name>A0A2N9Y5F5_9NEIS</name>
<evidence type="ECO:0000313" key="1">
    <source>
        <dbReference type="EMBL" id="PIT63685.1"/>
    </source>
</evidence>
<dbReference type="NCBIfam" id="TIGR03373">
    <property type="entry name" value="VI_minor_4"/>
    <property type="match status" value="1"/>
</dbReference>
<dbReference type="RefSeq" id="WP_100116715.1">
    <property type="nucleotide sequence ID" value="NZ_MEIV01000026.1"/>
</dbReference>
<organism evidence="1 2">
    <name type="scientific">Snodgrassella alvi</name>
    <dbReference type="NCBI Taxonomy" id="1196083"/>
    <lineage>
        <taxon>Bacteria</taxon>
        <taxon>Pseudomonadati</taxon>
        <taxon>Pseudomonadota</taxon>
        <taxon>Betaproteobacteria</taxon>
        <taxon>Neisseriales</taxon>
        <taxon>Neisseriaceae</taxon>
        <taxon>Snodgrassella</taxon>
    </lineage>
</organism>